<dbReference type="InterPro" id="IPR009392">
    <property type="entry name" value="ACP53EA"/>
</dbReference>
<dbReference type="OrthoDB" id="7857847at2759"/>
<feature type="signal peptide" evidence="1">
    <location>
        <begin position="1"/>
        <end position="23"/>
    </location>
</feature>
<protein>
    <submittedName>
        <fullName evidence="2">Accessory gland protein 2</fullName>
    </submittedName>
</protein>
<sequence length="118" mass="12821">MQFMKVIFLLSCLLIVGHTHVNAAGLDLFKILDCGEIAIAAGGYVAVRAVPLVKDLAKCTNFNTDANANLDIKGFIDVVNQFLKQTSGSPKCLKTTLDTIKGYVEPFVKQIDEAKCFP</sequence>
<reference evidence="2" key="1">
    <citation type="journal article" date="2015" name="J. Evol. Biol.">
        <title>Molecular evolution of candidate genes involved in post-mating-prezygotic reproductive isolation.</title>
        <authorList>
            <person name="Bono J.M."/>
            <person name="Matzkin L.M."/>
            <person name="Hoang K."/>
            <person name="Brandsmeier L."/>
        </authorList>
    </citation>
    <scope>NUCLEOTIDE SEQUENCE</scope>
    <source>
        <strain evidence="2">MJBC216</strain>
    </source>
</reference>
<dbReference type="EMBL" id="KP221204">
    <property type="protein sequence ID" value="AJC97538.1"/>
    <property type="molecule type" value="Genomic_DNA"/>
</dbReference>
<organism evidence="2">
    <name type="scientific">Drosophila mojavensis</name>
    <name type="common">Fruit fly</name>
    <dbReference type="NCBI Taxonomy" id="7230"/>
    <lineage>
        <taxon>Eukaryota</taxon>
        <taxon>Metazoa</taxon>
        <taxon>Ecdysozoa</taxon>
        <taxon>Arthropoda</taxon>
        <taxon>Hexapoda</taxon>
        <taxon>Insecta</taxon>
        <taxon>Pterygota</taxon>
        <taxon>Neoptera</taxon>
        <taxon>Endopterygota</taxon>
        <taxon>Diptera</taxon>
        <taxon>Brachycera</taxon>
        <taxon>Muscomorpha</taxon>
        <taxon>Ephydroidea</taxon>
        <taxon>Drosophilidae</taxon>
        <taxon>Drosophila</taxon>
    </lineage>
</organism>
<name>A0A0B4UCM3_DROMO</name>
<accession>A0A0B4UCM3</accession>
<evidence type="ECO:0000313" key="2">
    <source>
        <dbReference type="EMBL" id="AJC97538.1"/>
    </source>
</evidence>
<dbReference type="Pfam" id="PF06313">
    <property type="entry name" value="ACP53EA"/>
    <property type="match status" value="1"/>
</dbReference>
<evidence type="ECO:0000256" key="1">
    <source>
        <dbReference type="SAM" id="SignalP"/>
    </source>
</evidence>
<feature type="chain" id="PRO_5002095916" evidence="1">
    <location>
        <begin position="24"/>
        <end position="118"/>
    </location>
</feature>
<proteinExistence type="predicted"/>
<keyword evidence="1" id="KW-0732">Signal</keyword>
<gene>
    <name evidence="2" type="primary">Acp2</name>
</gene>
<dbReference type="AlphaFoldDB" id="A0A0B4UCM3"/>